<keyword evidence="3" id="KW-0807">Transducer</keyword>
<evidence type="ECO:0000256" key="1">
    <source>
        <dbReference type="ARBA" id="ARBA00004370"/>
    </source>
</evidence>
<evidence type="ECO:0000259" key="6">
    <source>
        <dbReference type="PROSITE" id="PS50112"/>
    </source>
</evidence>
<feature type="compositionally biased region" description="Basic and acidic residues" evidence="4">
    <location>
        <begin position="591"/>
        <end position="600"/>
    </location>
</feature>
<dbReference type="InterPro" id="IPR003660">
    <property type="entry name" value="HAMP_dom"/>
</dbReference>
<protein>
    <submittedName>
        <fullName evidence="8">PAS domain-containing protein</fullName>
    </submittedName>
</protein>
<dbReference type="RefSeq" id="WP_151125490.1">
    <property type="nucleotide sequence ID" value="NZ_CP088081.1"/>
</dbReference>
<dbReference type="InterPro" id="IPR001610">
    <property type="entry name" value="PAC"/>
</dbReference>
<comment type="caution">
    <text evidence="8">The sequence shown here is derived from an EMBL/GenBank/DDBJ whole genome shotgun (WGS) entry which is preliminary data.</text>
</comment>
<evidence type="ECO:0000259" key="7">
    <source>
        <dbReference type="PROSITE" id="PS50885"/>
    </source>
</evidence>
<dbReference type="GO" id="GO:0006935">
    <property type="term" value="P:chemotaxis"/>
    <property type="evidence" value="ECO:0007669"/>
    <property type="project" value="InterPro"/>
</dbReference>
<proteinExistence type="inferred from homology"/>
<dbReference type="Pfam" id="PF08447">
    <property type="entry name" value="PAS_3"/>
    <property type="match status" value="1"/>
</dbReference>
<dbReference type="CDD" id="cd06225">
    <property type="entry name" value="HAMP"/>
    <property type="match status" value="1"/>
</dbReference>
<accession>A0A643F7X3</accession>
<gene>
    <name evidence="8" type="ORF">F7Q92_18065</name>
</gene>
<dbReference type="PROSITE" id="PS50112">
    <property type="entry name" value="PAS"/>
    <property type="match status" value="1"/>
</dbReference>
<feature type="domain" description="Methyl-accepting transducer" evidence="5">
    <location>
        <begin position="280"/>
        <end position="509"/>
    </location>
</feature>
<evidence type="ECO:0000256" key="2">
    <source>
        <dbReference type="ARBA" id="ARBA00029447"/>
    </source>
</evidence>
<keyword evidence="9" id="KW-1185">Reference proteome</keyword>
<dbReference type="InterPro" id="IPR004089">
    <property type="entry name" value="MCPsignal_dom"/>
</dbReference>
<dbReference type="CDD" id="cd00130">
    <property type="entry name" value="PAS"/>
    <property type="match status" value="1"/>
</dbReference>
<comment type="subcellular location">
    <subcellularLocation>
        <location evidence="1">Membrane</location>
    </subcellularLocation>
</comment>
<evidence type="ECO:0000256" key="3">
    <source>
        <dbReference type="PROSITE-ProRule" id="PRU00284"/>
    </source>
</evidence>
<dbReference type="Pfam" id="PF00672">
    <property type="entry name" value="HAMP"/>
    <property type="match status" value="1"/>
</dbReference>
<dbReference type="InterPro" id="IPR051310">
    <property type="entry name" value="MCP_chemotaxis"/>
</dbReference>
<dbReference type="FunFam" id="1.10.287.950:FF:000001">
    <property type="entry name" value="Methyl-accepting chemotaxis sensory transducer"/>
    <property type="match status" value="1"/>
</dbReference>
<dbReference type="SMART" id="SM00091">
    <property type="entry name" value="PAS"/>
    <property type="match status" value="1"/>
</dbReference>
<dbReference type="EMBL" id="VZPB01000059">
    <property type="protein sequence ID" value="KAB0576297.1"/>
    <property type="molecule type" value="Genomic_DNA"/>
</dbReference>
<dbReference type="AlphaFoldDB" id="A0A643F7X3"/>
<dbReference type="SUPFAM" id="SSF58104">
    <property type="entry name" value="Methyl-accepting chemotaxis protein (MCP) signaling domain"/>
    <property type="match status" value="1"/>
</dbReference>
<dbReference type="NCBIfam" id="TIGR00229">
    <property type="entry name" value="sensory_box"/>
    <property type="match status" value="1"/>
</dbReference>
<dbReference type="SUPFAM" id="SSF55785">
    <property type="entry name" value="PYP-like sensor domain (PAS domain)"/>
    <property type="match status" value="1"/>
</dbReference>
<evidence type="ECO:0000313" key="9">
    <source>
        <dbReference type="Proteomes" id="UP000430120"/>
    </source>
</evidence>
<dbReference type="PROSITE" id="PS50885">
    <property type="entry name" value="HAMP"/>
    <property type="match status" value="1"/>
</dbReference>
<dbReference type="GO" id="GO:0005886">
    <property type="term" value="C:plasma membrane"/>
    <property type="evidence" value="ECO:0007669"/>
    <property type="project" value="TreeGrafter"/>
</dbReference>
<feature type="region of interest" description="Disordered" evidence="4">
    <location>
        <begin position="550"/>
        <end position="600"/>
    </location>
</feature>
<dbReference type="PANTHER" id="PTHR43531:SF5">
    <property type="entry name" value="METHYL-ACCEPTING CHEMOTAXIS PROTEIN III"/>
    <property type="match status" value="1"/>
</dbReference>
<feature type="compositionally biased region" description="Low complexity" evidence="4">
    <location>
        <begin position="550"/>
        <end position="587"/>
    </location>
</feature>
<dbReference type="SMART" id="SM00304">
    <property type="entry name" value="HAMP"/>
    <property type="match status" value="1"/>
</dbReference>
<dbReference type="Gene3D" id="1.10.287.950">
    <property type="entry name" value="Methyl-accepting chemotaxis protein"/>
    <property type="match status" value="1"/>
</dbReference>
<feature type="domain" description="HAMP" evidence="7">
    <location>
        <begin position="223"/>
        <end position="275"/>
    </location>
</feature>
<dbReference type="InterPro" id="IPR035965">
    <property type="entry name" value="PAS-like_dom_sf"/>
</dbReference>
<evidence type="ECO:0000259" key="5">
    <source>
        <dbReference type="PROSITE" id="PS50111"/>
    </source>
</evidence>
<dbReference type="OrthoDB" id="9806477at2"/>
<evidence type="ECO:0000313" key="8">
    <source>
        <dbReference type="EMBL" id="KAB0576297.1"/>
    </source>
</evidence>
<reference evidence="8 9" key="1">
    <citation type="submission" date="2019-09" db="EMBL/GenBank/DDBJ databases">
        <title>Draft genome sequences of 48 bacterial type strains from the CCUG.</title>
        <authorList>
            <person name="Tunovic T."/>
            <person name="Pineiro-Iglesias B."/>
            <person name="Unosson C."/>
            <person name="Inganas E."/>
            <person name="Ohlen M."/>
            <person name="Cardew S."/>
            <person name="Jensie-Markopoulos S."/>
            <person name="Salva-Serra F."/>
            <person name="Jaen-Luchoro D."/>
            <person name="Karlsson R."/>
            <person name="Svensson-Stadler L."/>
            <person name="Chun J."/>
            <person name="Moore E."/>
        </authorList>
    </citation>
    <scope>NUCLEOTIDE SEQUENCE [LARGE SCALE GENOMIC DNA]</scope>
    <source>
        <strain evidence="8 9">CCUG 30977</strain>
    </source>
</reference>
<name>A0A643F7X3_IDEDE</name>
<feature type="domain" description="PAS" evidence="6">
    <location>
        <begin position="25"/>
        <end position="76"/>
    </location>
</feature>
<dbReference type="SMART" id="SM00283">
    <property type="entry name" value="MA"/>
    <property type="match status" value="1"/>
</dbReference>
<dbReference type="GO" id="GO:0007165">
    <property type="term" value="P:signal transduction"/>
    <property type="evidence" value="ECO:0007669"/>
    <property type="project" value="UniProtKB-KW"/>
</dbReference>
<dbReference type="Pfam" id="PF00015">
    <property type="entry name" value="MCPsignal"/>
    <property type="match status" value="1"/>
</dbReference>
<dbReference type="PRINTS" id="PR00260">
    <property type="entry name" value="CHEMTRNSDUCR"/>
</dbReference>
<dbReference type="GO" id="GO:0004888">
    <property type="term" value="F:transmembrane signaling receptor activity"/>
    <property type="evidence" value="ECO:0007669"/>
    <property type="project" value="InterPro"/>
</dbReference>
<dbReference type="InterPro" id="IPR013655">
    <property type="entry name" value="PAS_fold_3"/>
</dbReference>
<comment type="similarity">
    <text evidence="2">Belongs to the methyl-accepting chemotaxis (MCP) protein family.</text>
</comment>
<dbReference type="SMART" id="SM00086">
    <property type="entry name" value="PAC"/>
    <property type="match status" value="1"/>
</dbReference>
<organism evidence="8 9">
    <name type="scientific">Ideonella dechloratans</name>
    <dbReference type="NCBI Taxonomy" id="36863"/>
    <lineage>
        <taxon>Bacteria</taxon>
        <taxon>Pseudomonadati</taxon>
        <taxon>Pseudomonadota</taxon>
        <taxon>Betaproteobacteria</taxon>
        <taxon>Burkholderiales</taxon>
        <taxon>Sphaerotilaceae</taxon>
        <taxon>Ideonella</taxon>
    </lineage>
</organism>
<sequence length="600" mass="64100">MRTNLPVSQHEYPFPEGETLVSTTDLQGRILYCNAAFIEVSGYTRQELLGQPHNLIRHPDMPEEAFRDMWDTIRRGFPWSGLVKNRRKDGSFYWVMANVTPLIDAGGKVTGYMSVRTQPERSAIEGAEKLYARMREEAKAGRLSLGLHRGQVLATGSLARWVHRLRPGVRGKMGLTTSLVCVLSFLLGEYAAEGLTHMSWEEVVGGLLASILLAQIGSTYLRSLVITPIIRLVGFANQIAGGNLTQTISSERTDEIGHLTKALAQLNVNLMSIVRDARNGVVQMTRDTGVIAEGNQDLSARTEAQASSLEETASSMEEITSTIRQSTDMAQQAAQRADNARSVTDHSAEAVQALSSTMAHISDASSKIADIIQVVDSIAFQTNILALNAAVEAARAGEQGRGFAVVASEVRALAQRTSVAAREVRGLIQASAEQVSTGSQQTEAARSAMDSARGAIDEVHKFILQLSHGMQEQMLGVNQINQAVSDMDSLTQKNAALVEEIAASATTLRDKAGEVASSVSVFQLKGGAKSTGVPAPDAVALRKAMKAQQAAVPAKTPAPPAAKTKPAAMPVKSRAAAPAPAPVAEPALSTGHDDSDWTTF</sequence>
<dbReference type="CDD" id="cd11386">
    <property type="entry name" value="MCP_signal"/>
    <property type="match status" value="1"/>
</dbReference>
<dbReference type="PROSITE" id="PS50111">
    <property type="entry name" value="CHEMOTAXIS_TRANSDUC_2"/>
    <property type="match status" value="1"/>
</dbReference>
<dbReference type="Gene3D" id="3.30.450.20">
    <property type="entry name" value="PAS domain"/>
    <property type="match status" value="1"/>
</dbReference>
<dbReference type="InterPro" id="IPR004090">
    <property type="entry name" value="Chemotax_Me-accpt_rcpt"/>
</dbReference>
<dbReference type="Proteomes" id="UP000430120">
    <property type="component" value="Unassembled WGS sequence"/>
</dbReference>
<dbReference type="PANTHER" id="PTHR43531">
    <property type="entry name" value="PROTEIN ICFG"/>
    <property type="match status" value="1"/>
</dbReference>
<evidence type="ECO:0000256" key="4">
    <source>
        <dbReference type="SAM" id="MobiDB-lite"/>
    </source>
</evidence>
<dbReference type="InterPro" id="IPR000014">
    <property type="entry name" value="PAS"/>
</dbReference>